<evidence type="ECO:0000313" key="2">
    <source>
        <dbReference type="EMBL" id="ACL17265.1"/>
    </source>
</evidence>
<dbReference type="Pfam" id="PF01927">
    <property type="entry name" value="Mut7-C"/>
    <property type="match status" value="1"/>
</dbReference>
<reference evidence="2 3" key="1">
    <citation type="journal article" date="2015" name="Genome Announc.">
        <title>Complete Genome Sequence of Methanosphaerula palustris E1-9CT, a Hydrogenotrophic Methanogen Isolated from a Minerotrophic Fen Peatland.</title>
        <authorList>
            <person name="Cadillo-Quiroz H."/>
            <person name="Browne P."/>
            <person name="Kyrpides N."/>
            <person name="Woyke T."/>
            <person name="Goodwin L."/>
            <person name="Detter C."/>
            <person name="Yavitt J.B."/>
            <person name="Zinder S.H."/>
        </authorList>
    </citation>
    <scope>NUCLEOTIDE SEQUENCE [LARGE SCALE GENOMIC DNA]</scope>
    <source>
        <strain evidence="3">ATCC BAA-1556 / DSM 19958 / E1-9c</strain>
    </source>
</reference>
<organism evidence="2 3">
    <name type="scientific">Methanosphaerula palustris (strain ATCC BAA-1556 / DSM 19958 / E1-9c)</name>
    <dbReference type="NCBI Taxonomy" id="521011"/>
    <lineage>
        <taxon>Archaea</taxon>
        <taxon>Methanobacteriati</taxon>
        <taxon>Methanobacteriota</taxon>
        <taxon>Stenosarchaea group</taxon>
        <taxon>Methanomicrobia</taxon>
        <taxon>Methanomicrobiales</taxon>
        <taxon>Methanoregulaceae</taxon>
        <taxon>Methanosphaerula</taxon>
    </lineage>
</organism>
<dbReference type="InterPro" id="IPR002782">
    <property type="entry name" value="Mut7-C_RNAse_dom"/>
</dbReference>
<protein>
    <recommendedName>
        <fullName evidence="1">Mut7-C RNAse domain-containing protein</fullName>
    </recommendedName>
</protein>
<dbReference type="PANTHER" id="PTHR39081">
    <property type="entry name" value="MUT7-C DOMAIN-CONTAINING PROTEIN"/>
    <property type="match status" value="1"/>
</dbReference>
<evidence type="ECO:0000313" key="3">
    <source>
        <dbReference type="Proteomes" id="UP000002457"/>
    </source>
</evidence>
<dbReference type="HOGENOM" id="CLU_112469_0_0_2"/>
<dbReference type="OrthoDB" id="1266at2157"/>
<dbReference type="AlphaFoldDB" id="B8GKW9"/>
<accession>B8GKW9</accession>
<dbReference type="KEGG" id="mpl:Mpal_1962"/>
<dbReference type="eggNOG" id="arCOG04290">
    <property type="taxonomic scope" value="Archaea"/>
</dbReference>
<dbReference type="STRING" id="521011.Mpal_1962"/>
<sequence length="155" mass="17130">MLGTLTRYLRCMGYDTLSANSFPVGDPKEDTFLLSLAGEEGRVLLTRDHELARRGKNRAVLIRSDDVLDQVRQLTALGLVTPQVVTSRCPLCNGLLSPATVEQVASAATYAPADQVGILFFWCHHCGRLYWQGSHGDDLQQRLSTICSVRFCNSD</sequence>
<proteinExistence type="predicted"/>
<dbReference type="Proteomes" id="UP000002457">
    <property type="component" value="Chromosome"/>
</dbReference>
<evidence type="ECO:0000259" key="1">
    <source>
        <dbReference type="Pfam" id="PF01927"/>
    </source>
</evidence>
<feature type="domain" description="Mut7-C RNAse" evidence="1">
    <location>
        <begin position="1"/>
        <end position="142"/>
    </location>
</feature>
<dbReference type="PANTHER" id="PTHR39081:SF1">
    <property type="entry name" value="MUT7-C RNASE DOMAIN-CONTAINING PROTEIN"/>
    <property type="match status" value="1"/>
</dbReference>
<keyword evidence="3" id="KW-1185">Reference proteome</keyword>
<name>B8GKW9_METPE</name>
<gene>
    <name evidence="2" type="ordered locus">Mpal_1962</name>
</gene>
<dbReference type="EMBL" id="CP001338">
    <property type="protein sequence ID" value="ACL17265.1"/>
    <property type="molecule type" value="Genomic_DNA"/>
</dbReference>